<evidence type="ECO:0000313" key="3">
    <source>
        <dbReference type="Proteomes" id="UP001302429"/>
    </source>
</evidence>
<keyword evidence="3" id="KW-1185">Reference proteome</keyword>
<dbReference type="InterPro" id="IPR016181">
    <property type="entry name" value="Acyl_CoA_acyltransferase"/>
</dbReference>
<dbReference type="GO" id="GO:0016747">
    <property type="term" value="F:acyltransferase activity, transferring groups other than amino-acyl groups"/>
    <property type="evidence" value="ECO:0007669"/>
    <property type="project" value="InterPro"/>
</dbReference>
<protein>
    <submittedName>
        <fullName evidence="2">GNAT family N-acetyltransferase</fullName>
    </submittedName>
</protein>
<evidence type="ECO:0000313" key="2">
    <source>
        <dbReference type="EMBL" id="WOE75127.1"/>
    </source>
</evidence>
<dbReference type="SUPFAM" id="SSF55729">
    <property type="entry name" value="Acyl-CoA N-acyltransferases (Nat)"/>
    <property type="match status" value="1"/>
</dbReference>
<organism evidence="2 3">
    <name type="scientific">Alterisphingorhabdus coralli</name>
    <dbReference type="NCBI Taxonomy" id="3071408"/>
    <lineage>
        <taxon>Bacteria</taxon>
        <taxon>Pseudomonadati</taxon>
        <taxon>Pseudomonadota</taxon>
        <taxon>Alphaproteobacteria</taxon>
        <taxon>Sphingomonadales</taxon>
        <taxon>Sphingomonadaceae</taxon>
        <taxon>Alterisphingorhabdus (ex Yan et al. 2024)</taxon>
    </lineage>
</organism>
<name>A0AA97F8A9_9SPHN</name>
<dbReference type="PROSITE" id="PS51186">
    <property type="entry name" value="GNAT"/>
    <property type="match status" value="1"/>
</dbReference>
<dbReference type="KEGG" id="acoa:RB602_15060"/>
<gene>
    <name evidence="2" type="ORF">RB602_15060</name>
</gene>
<dbReference type="Pfam" id="PF00583">
    <property type="entry name" value="Acetyltransf_1"/>
    <property type="match status" value="1"/>
</dbReference>
<dbReference type="RefSeq" id="WP_317081755.1">
    <property type="nucleotide sequence ID" value="NZ_CP136594.1"/>
</dbReference>
<accession>A0AA97F8A9</accession>
<dbReference type="InterPro" id="IPR000182">
    <property type="entry name" value="GNAT_dom"/>
</dbReference>
<proteinExistence type="predicted"/>
<reference evidence="2 3" key="1">
    <citation type="submission" date="2023-10" db="EMBL/GenBank/DDBJ databases">
        <title>Complete genome sequence of a Sphingomonadaceae bacterium.</title>
        <authorList>
            <person name="Yan C."/>
        </authorList>
    </citation>
    <scope>NUCLEOTIDE SEQUENCE [LARGE SCALE GENOMIC DNA]</scope>
    <source>
        <strain evidence="2 3">SCSIO 66989</strain>
    </source>
</reference>
<dbReference type="Proteomes" id="UP001302429">
    <property type="component" value="Chromosome"/>
</dbReference>
<feature type="domain" description="N-acetyltransferase" evidence="1">
    <location>
        <begin position="36"/>
        <end position="187"/>
    </location>
</feature>
<dbReference type="Gene3D" id="3.40.630.30">
    <property type="match status" value="1"/>
</dbReference>
<dbReference type="AlphaFoldDB" id="A0AA97F8A9"/>
<dbReference type="CDD" id="cd04301">
    <property type="entry name" value="NAT_SF"/>
    <property type="match status" value="1"/>
</dbReference>
<evidence type="ECO:0000259" key="1">
    <source>
        <dbReference type="PROSITE" id="PS51186"/>
    </source>
</evidence>
<sequence>MTEPTIPVPRGHVATIVTHLEMLSPPEPKPAPDSILQLENWQDASCDSYLKLFREIGTQWLWIGRLLLSDDALQAVLNDAGIARYAVRTPDNSTCGMVELDFRVPGECEIVYLGLTPDHSSKGHGAWLIGEALKRAWRDDVKRVWLHTCTLDHPAALGFYCKHGFVPFKREMATMPDHRLTGHLPRDAAPQVPIIE</sequence>
<dbReference type="EMBL" id="CP136594">
    <property type="protein sequence ID" value="WOE75127.1"/>
    <property type="molecule type" value="Genomic_DNA"/>
</dbReference>